<dbReference type="AlphaFoldDB" id="K9J4K4"/>
<protein>
    <submittedName>
        <fullName evidence="1">Uncharacterized protein</fullName>
    </submittedName>
</protein>
<name>K9J4K4_DESRO</name>
<reference evidence="1" key="1">
    <citation type="submission" date="2012-11" db="EMBL/GenBank/DDBJ databases">
        <title>The Vampirome: Transcriptome and Proteome Analysis of the Submandibular and Accessory Glands of the Vampire Bat and Vector of Human Rabies, Desmodus rotundus.</title>
        <authorList>
            <person name="Francischetti I.M.B."/>
            <person name="Assumpcao T.C.F."/>
            <person name="Ma D."/>
            <person name="Vicente E.C."/>
            <person name="Ribeiro J.M.C."/>
        </authorList>
    </citation>
    <scope>NUCLEOTIDE SEQUENCE</scope>
    <source>
        <tissue evidence="1">Salivary gland</tissue>
    </source>
</reference>
<dbReference type="EMBL" id="GABZ01003021">
    <property type="protein sequence ID" value="JAA50504.1"/>
    <property type="molecule type" value="mRNA"/>
</dbReference>
<organism evidence="1">
    <name type="scientific">Desmodus rotundus</name>
    <name type="common">Vampire bat</name>
    <dbReference type="NCBI Taxonomy" id="9430"/>
    <lineage>
        <taxon>Eukaryota</taxon>
        <taxon>Metazoa</taxon>
        <taxon>Chordata</taxon>
        <taxon>Craniata</taxon>
        <taxon>Vertebrata</taxon>
        <taxon>Euteleostomi</taxon>
        <taxon>Mammalia</taxon>
        <taxon>Eutheria</taxon>
        <taxon>Laurasiatheria</taxon>
        <taxon>Chiroptera</taxon>
        <taxon>Yangochiroptera</taxon>
        <taxon>Phyllostomidae</taxon>
        <taxon>Desmodontinae</taxon>
        <taxon>Desmodus</taxon>
    </lineage>
</organism>
<accession>K9J4K4</accession>
<feature type="non-terminal residue" evidence="1">
    <location>
        <position position="1"/>
    </location>
</feature>
<evidence type="ECO:0000313" key="1">
    <source>
        <dbReference type="EMBL" id="JAA50504.1"/>
    </source>
</evidence>
<sequence length="118" mass="12634">GLLSVMTDELASLELCISGITPCTYFLVLPLSTIICDPPTSLCVSAVRLCPIAGVAHISLTHSLCSVDSGLFPAVGCECSKTSLCVDIYMLAPFLGKPLAREWSGRMASVWMVHFLRN</sequence>
<proteinExistence type="evidence at transcript level"/>